<evidence type="ECO:0000313" key="1">
    <source>
        <dbReference type="EMBL" id="ABP36099.1"/>
    </source>
</evidence>
<dbReference type="KEGG" id="pvi:Cvib_0072"/>
<name>A4SC90_CHLPM</name>
<protein>
    <submittedName>
        <fullName evidence="1">Uncharacterized protein</fullName>
    </submittedName>
</protein>
<sequence>MLDYLLFRARHNRFRLRDNIRSAIYHAGLSRQVECLKFEGGKSREYYLGIGVNLDDLDQNTLSKKLEDFLTLIDQMGYKLIPLRDMGGSCFFSEIQISGGFLKENFEYDSFLEPIRFEPIAAAPEAGLSADDVLESESDATVCDEASMDRLLWWMSAKGESSMQVFRGAVSILFLDDGAIQGGAWAIMRKLILLGHVEVDEDGRWGMVPTTMVRTASAGAFLAGKVTPRVISLLDAHEKSLTNGGPSRIGLSADADMDGSAVIDDPASAIAGVLPDFRTWLDGLRGEPDIEPHRYSLKLYDGRCFNDYHEDSVRSGFYEVERHEGTIRPKRVLFDGRRWMGGAYYDLRWAAKKIGGSNMEIWIDADGALLIPEAERWPMLYERPLVLSSGKLPELKRVGSHMVLAYDAVGKDVALMLAGKLGLKLMEDMSL</sequence>
<proteinExistence type="predicted"/>
<organism evidence="1">
    <name type="scientific">Chlorobium phaeovibrioides (strain DSM 265 / 1930)</name>
    <name type="common">Prosthecochloris vibrioformis (strain DSM 265)</name>
    <dbReference type="NCBI Taxonomy" id="290318"/>
    <lineage>
        <taxon>Bacteria</taxon>
        <taxon>Pseudomonadati</taxon>
        <taxon>Chlorobiota</taxon>
        <taxon>Chlorobiia</taxon>
        <taxon>Chlorobiales</taxon>
        <taxon>Chlorobiaceae</taxon>
        <taxon>Chlorobium/Pelodictyon group</taxon>
        <taxon>Chlorobium</taxon>
    </lineage>
</organism>
<gene>
    <name evidence="1" type="ordered locus">Cvib_0072</name>
</gene>
<accession>A4SC90</accession>
<dbReference type="eggNOG" id="ENOG5033TAU">
    <property type="taxonomic scope" value="Bacteria"/>
</dbReference>
<dbReference type="EMBL" id="CP000607">
    <property type="protein sequence ID" value="ABP36099.1"/>
    <property type="molecule type" value="Genomic_DNA"/>
</dbReference>
<dbReference type="HOGENOM" id="CLU_620875_0_0_10"/>
<reference evidence="1" key="1">
    <citation type="submission" date="2007-03" db="EMBL/GenBank/DDBJ databases">
        <title>Complete sequence of Prosthecochloris vibrioformis DSM 265.</title>
        <authorList>
            <consortium name="US DOE Joint Genome Institute"/>
            <person name="Copeland A."/>
            <person name="Lucas S."/>
            <person name="Lapidus A."/>
            <person name="Barry K."/>
            <person name="Detter J.C."/>
            <person name="Glavina del Rio T."/>
            <person name="Hammon N."/>
            <person name="Israni S."/>
            <person name="Pitluck S."/>
            <person name="Schmutz J."/>
            <person name="Larimer F."/>
            <person name="Land M."/>
            <person name="Hauser L."/>
            <person name="Mikhailova N."/>
            <person name="Li T."/>
            <person name="Overmann J."/>
            <person name="Schuster S.C."/>
            <person name="Bryant D.A."/>
            <person name="Richardson P."/>
        </authorList>
    </citation>
    <scope>NUCLEOTIDE SEQUENCE [LARGE SCALE GENOMIC DNA]</scope>
    <source>
        <strain evidence="1">DSM 265</strain>
    </source>
</reference>
<dbReference type="AlphaFoldDB" id="A4SC90"/>
<dbReference type="STRING" id="290318.Cvib_0072"/>